<gene>
    <name evidence="7" type="ORF">BLA6863_01206</name>
</gene>
<reference evidence="7 8" key="1">
    <citation type="submission" date="2019-09" db="EMBL/GenBank/DDBJ databases">
        <authorList>
            <person name="Depoorter E."/>
        </authorList>
    </citation>
    <scope>NUCLEOTIDE SEQUENCE [LARGE SCALE GENOMIC DNA]</scope>
    <source>
        <strain evidence="7">LMG 6863</strain>
    </source>
</reference>
<sequence>MNAHQRQSPVTNREAAADTGFAALDDIQPRRGAEVLVEVLRSEGVRYVFGNPGTTELSFIDALSDAPDLSYVLGLQEAAVVAMADGYSQASGRPGFTNLHTVGGLGHAMGALLNAKAARTPLVVTAGQQDTRHAYTDPLLYGDSVGVAGPAVKWAREVSHPDEIGVLVRRAFNDSAAAPSGPVFLSLPMDVMERTSSLPVARRSAIDRTSIPAALPDLAKALASIRPGRLAMVVGDEVFATNASMEAVAVAETLGASVFGPSWPAHLPFPTSHALWCGNLPMTVADMHETLGAFDAVFVLGGHFSITILYSVGPAIPSTCRLYQLASDPHDLGRIHAAALGCVGALRASLHALLPMLRDASQHRRIEIDALRADAQRSRTRQRISLEEQVASGLSATMTTPLVAAHEVARALGPMTPVVDESPATMPLIRSALHSAGTRQYYGTRGAILGWGMGAAVGISLGLGREPVVAIIGDGSALYAPQALWTAVHEHLPVTFVIVNNQEYNILKKYMKSQHHFVSARIDCFTGMDLKEPPIDFLALARSWGLAARRVARAKDIAAAVECGVASGQPNLIEIPISAT</sequence>
<dbReference type="EMBL" id="CABVPY010000006">
    <property type="protein sequence ID" value="VWB28625.1"/>
    <property type="molecule type" value="Genomic_DNA"/>
</dbReference>
<dbReference type="RefSeq" id="WP_174938287.1">
    <property type="nucleotide sequence ID" value="NZ_CABVPY010000006.1"/>
</dbReference>
<dbReference type="Gene3D" id="3.40.50.970">
    <property type="match status" value="2"/>
</dbReference>
<dbReference type="PANTHER" id="PTHR18968">
    <property type="entry name" value="THIAMINE PYROPHOSPHATE ENZYMES"/>
    <property type="match status" value="1"/>
</dbReference>
<feature type="domain" description="Thiamine pyrophosphate enzyme N-terminal TPP-binding" evidence="6">
    <location>
        <begin position="31"/>
        <end position="135"/>
    </location>
</feature>
<keyword evidence="2 3" id="KW-0786">Thiamine pyrophosphate</keyword>
<protein>
    <submittedName>
        <fullName evidence="7">Benzoylformate decarboxylase</fullName>
    </submittedName>
</protein>
<dbReference type="GO" id="GO:0000287">
    <property type="term" value="F:magnesium ion binding"/>
    <property type="evidence" value="ECO:0007669"/>
    <property type="project" value="InterPro"/>
</dbReference>
<comment type="similarity">
    <text evidence="1 3">Belongs to the TPP enzyme family.</text>
</comment>
<dbReference type="AlphaFoldDB" id="A0A6P2ID76"/>
<dbReference type="SUPFAM" id="SSF52518">
    <property type="entry name" value="Thiamin diphosphate-binding fold (THDP-binding)"/>
    <property type="match status" value="2"/>
</dbReference>
<dbReference type="InterPro" id="IPR029035">
    <property type="entry name" value="DHS-like_NAD/FAD-binding_dom"/>
</dbReference>
<dbReference type="CDD" id="cd07035">
    <property type="entry name" value="TPP_PYR_POX_like"/>
    <property type="match status" value="1"/>
</dbReference>
<accession>A0A6P2ID76</accession>
<dbReference type="GO" id="GO:0030976">
    <property type="term" value="F:thiamine pyrophosphate binding"/>
    <property type="evidence" value="ECO:0007669"/>
    <property type="project" value="InterPro"/>
</dbReference>
<feature type="domain" description="Thiamine pyrophosphate enzyme TPP-binding" evidence="5">
    <location>
        <begin position="437"/>
        <end position="575"/>
    </location>
</feature>
<dbReference type="GO" id="GO:0019752">
    <property type="term" value="P:carboxylic acid metabolic process"/>
    <property type="evidence" value="ECO:0007669"/>
    <property type="project" value="UniProtKB-ARBA"/>
</dbReference>
<dbReference type="Pfam" id="PF02775">
    <property type="entry name" value="TPP_enzyme_C"/>
    <property type="match status" value="1"/>
</dbReference>
<dbReference type="Proteomes" id="UP000494170">
    <property type="component" value="Unassembled WGS sequence"/>
</dbReference>
<name>A0A6P2ID76_BURL3</name>
<dbReference type="InterPro" id="IPR045229">
    <property type="entry name" value="TPP_enz"/>
</dbReference>
<dbReference type="Pfam" id="PF00205">
    <property type="entry name" value="TPP_enzyme_M"/>
    <property type="match status" value="1"/>
</dbReference>
<feature type="domain" description="Thiamine pyrophosphate enzyme central" evidence="4">
    <location>
        <begin position="229"/>
        <end position="353"/>
    </location>
</feature>
<evidence type="ECO:0000256" key="3">
    <source>
        <dbReference type="RuleBase" id="RU362132"/>
    </source>
</evidence>
<dbReference type="Pfam" id="PF02776">
    <property type="entry name" value="TPP_enzyme_N"/>
    <property type="match status" value="1"/>
</dbReference>
<dbReference type="CDD" id="cd02002">
    <property type="entry name" value="TPP_BFDC"/>
    <property type="match status" value="1"/>
</dbReference>
<dbReference type="SUPFAM" id="SSF52467">
    <property type="entry name" value="DHS-like NAD/FAD-binding domain"/>
    <property type="match status" value="1"/>
</dbReference>
<evidence type="ECO:0000313" key="7">
    <source>
        <dbReference type="EMBL" id="VWB28625.1"/>
    </source>
</evidence>
<dbReference type="InterPro" id="IPR011766">
    <property type="entry name" value="TPP_enzyme_TPP-bd"/>
</dbReference>
<evidence type="ECO:0000259" key="5">
    <source>
        <dbReference type="Pfam" id="PF02775"/>
    </source>
</evidence>
<evidence type="ECO:0000313" key="8">
    <source>
        <dbReference type="Proteomes" id="UP000494170"/>
    </source>
</evidence>
<dbReference type="InterPro" id="IPR029061">
    <property type="entry name" value="THDP-binding"/>
</dbReference>
<dbReference type="InterPro" id="IPR012001">
    <property type="entry name" value="Thiamin_PyroP_enz_TPP-bd_dom"/>
</dbReference>
<dbReference type="GO" id="GO:0003984">
    <property type="term" value="F:acetolactate synthase activity"/>
    <property type="evidence" value="ECO:0007669"/>
    <property type="project" value="TreeGrafter"/>
</dbReference>
<evidence type="ECO:0000256" key="1">
    <source>
        <dbReference type="ARBA" id="ARBA00007812"/>
    </source>
</evidence>
<dbReference type="GO" id="GO:0050660">
    <property type="term" value="F:flavin adenine dinucleotide binding"/>
    <property type="evidence" value="ECO:0007669"/>
    <property type="project" value="TreeGrafter"/>
</dbReference>
<evidence type="ECO:0000259" key="4">
    <source>
        <dbReference type="Pfam" id="PF00205"/>
    </source>
</evidence>
<evidence type="ECO:0000259" key="6">
    <source>
        <dbReference type="Pfam" id="PF02776"/>
    </source>
</evidence>
<organism evidence="7 8">
    <name type="scientific">Burkholderia lata (strain ATCC 17760 / DSM 23089 / LMG 22485 / NCIMB 9086 / R18194 / 383)</name>
    <dbReference type="NCBI Taxonomy" id="482957"/>
    <lineage>
        <taxon>Bacteria</taxon>
        <taxon>Pseudomonadati</taxon>
        <taxon>Pseudomonadota</taxon>
        <taxon>Betaproteobacteria</taxon>
        <taxon>Burkholderiales</taxon>
        <taxon>Burkholderiaceae</taxon>
        <taxon>Burkholderia</taxon>
        <taxon>Burkholderia cepacia complex</taxon>
    </lineage>
</organism>
<dbReference type="InterPro" id="IPR012000">
    <property type="entry name" value="Thiamin_PyroP_enz_cen_dom"/>
</dbReference>
<proteinExistence type="inferred from homology"/>
<dbReference type="Gene3D" id="3.40.50.1220">
    <property type="entry name" value="TPP-binding domain"/>
    <property type="match status" value="1"/>
</dbReference>
<evidence type="ECO:0000256" key="2">
    <source>
        <dbReference type="ARBA" id="ARBA00023052"/>
    </source>
</evidence>
<dbReference type="PANTHER" id="PTHR18968:SF133">
    <property type="entry name" value="BENZOYLFORMATE DECARBOXYLASE"/>
    <property type="match status" value="1"/>
</dbReference>